<dbReference type="EMBL" id="CP119316">
    <property type="protein sequence ID" value="WEK46914.1"/>
    <property type="molecule type" value="Genomic_DNA"/>
</dbReference>
<dbReference type="InterPro" id="IPR013785">
    <property type="entry name" value="Aldolase_TIM"/>
</dbReference>
<reference evidence="1" key="1">
    <citation type="submission" date="2023-03" db="EMBL/GenBank/DDBJ databases">
        <title>Andean soil-derived lignocellulolytic bacterial consortium as a source of novel taxa and putative plastic-active enzymes.</title>
        <authorList>
            <person name="Diaz-Garcia L."/>
            <person name="Chuvochina M."/>
            <person name="Feuerriegel G."/>
            <person name="Bunk B."/>
            <person name="Sproer C."/>
            <person name="Streit W.R."/>
            <person name="Rodriguez L.M."/>
            <person name="Overmann J."/>
            <person name="Jimenez D.J."/>
        </authorList>
    </citation>
    <scope>NUCLEOTIDE SEQUENCE</scope>
    <source>
        <strain evidence="1">MAG 26</strain>
    </source>
</reference>
<dbReference type="PANTHER" id="PTHR32332">
    <property type="entry name" value="2-NITROPROPANE DIOXYGENASE"/>
    <property type="match status" value="1"/>
</dbReference>
<dbReference type="GO" id="GO:0004497">
    <property type="term" value="F:monooxygenase activity"/>
    <property type="evidence" value="ECO:0007669"/>
    <property type="project" value="UniProtKB-KW"/>
</dbReference>
<sequence length="468" mass="51910">MSFKGLRPILYGGREVWPLIEGGKGVAATNHASSGAWAAAGGIGTVSAVNADSYDMDGNFIPQVYPQRTRVERHEQLIRYAIDGAVEQVRRAYDIASGKGAININVLWEMGGAQAVLEGVLEKTRGLVTGVTCGAGMPYKLAEIAANFNVNYLPIISSARAFRALWKRSYNKVAELMAAVVYEDPWLAGGHNGLSNAEDPLKPEDPYPRVKLLRETMRQEGVSDDVPIIMAGGVWFLRDWDNWIDNPELGQIAFQYGTRPLLTHESPIPQAWKDRLRTLDPGDVLLHKFSPTGFYSSAVRNPFLRNLEERSERQIPYSRVAAGEHTVELDVGVKGKNFWVAPKDRDRARAWSGAGFTEALKTPDDTVVFVTPAERSVIRQDQADCMGCLSHCGFSSWKDHDDYTTGRLADPRSFCIQKTLQDIAHGGDVEQNLMFAGHAAYRFKQDPFYSNNFTPTVKELVDRILTGD</sequence>
<dbReference type="Pfam" id="PF03060">
    <property type="entry name" value="NMO"/>
    <property type="match status" value="1"/>
</dbReference>
<evidence type="ECO:0000313" key="1">
    <source>
        <dbReference type="EMBL" id="WEK46914.1"/>
    </source>
</evidence>
<name>A0AAJ6BMY4_9SPHN</name>
<dbReference type="Proteomes" id="UP001218362">
    <property type="component" value="Chromosome"/>
</dbReference>
<accession>A0AAJ6BMY4</accession>
<keyword evidence="1" id="KW-0560">Oxidoreductase</keyword>
<proteinExistence type="predicted"/>
<keyword evidence="1" id="KW-0503">Monooxygenase</keyword>
<dbReference type="KEGG" id="acob:P0Y56_01105"/>
<evidence type="ECO:0000313" key="2">
    <source>
        <dbReference type="Proteomes" id="UP001218362"/>
    </source>
</evidence>
<protein>
    <submittedName>
        <fullName evidence="1">Nitronate monooxygenase</fullName>
    </submittedName>
</protein>
<gene>
    <name evidence="1" type="ORF">P0Y56_01105</name>
</gene>
<organism evidence="1 2">
    <name type="scientific">Candidatus Andeanibacterium colombiense</name>
    <dbReference type="NCBI Taxonomy" id="3121345"/>
    <lineage>
        <taxon>Bacteria</taxon>
        <taxon>Pseudomonadati</taxon>
        <taxon>Pseudomonadota</taxon>
        <taxon>Alphaproteobacteria</taxon>
        <taxon>Sphingomonadales</taxon>
        <taxon>Sphingomonadaceae</taxon>
        <taxon>Candidatus Andeanibacterium</taxon>
    </lineage>
</organism>
<dbReference type="Gene3D" id="3.20.20.70">
    <property type="entry name" value="Aldolase class I"/>
    <property type="match status" value="1"/>
</dbReference>
<dbReference type="AlphaFoldDB" id="A0AAJ6BMY4"/>
<dbReference type="SUPFAM" id="SSF51412">
    <property type="entry name" value="Inosine monophosphate dehydrogenase (IMPDH)"/>
    <property type="match status" value="1"/>
</dbReference>
<dbReference type="PANTHER" id="PTHR32332:SF18">
    <property type="entry name" value="2-NITROPROPANE DIOXYGENASE"/>
    <property type="match status" value="1"/>
</dbReference>